<dbReference type="SMART" id="SM00382">
    <property type="entry name" value="AAA"/>
    <property type="match status" value="1"/>
</dbReference>
<dbReference type="RefSeq" id="WP_084661091.1">
    <property type="nucleotide sequence ID" value="NZ_FWWY01000001.1"/>
</dbReference>
<keyword evidence="2" id="KW-0547">Nucleotide-binding</keyword>
<keyword evidence="1" id="KW-0813">Transport</keyword>
<sequence>MPPALLQVSHLSRTFGTMTAVDDINLSLEPGQLLGLLGPNGAGKSTTIRMLAGLLEPSSGTIRYQEWSLAEHPTEAKRLFGYVADQPLIFPLLTGWEYVQFVGGLYGFSSDEIKRKAWPLLERFHLIPAIHRRADHYSHGMQQKLALVAQLVHEPQVLLADEPTVGLDPASAAEMSHIFREFCQAGHAILISTHLLNMAQELCDTVVILSKGRLIAEGSPQALVDNAGDSLQELFLRLTREEDTGS</sequence>
<dbReference type="InterPro" id="IPR017871">
    <property type="entry name" value="ABC_transporter-like_CS"/>
</dbReference>
<dbReference type="AlphaFoldDB" id="A0A1W1WCJ6"/>
<evidence type="ECO:0000256" key="1">
    <source>
        <dbReference type="ARBA" id="ARBA00022448"/>
    </source>
</evidence>
<dbReference type="GO" id="GO:0016887">
    <property type="term" value="F:ATP hydrolysis activity"/>
    <property type="evidence" value="ECO:0007669"/>
    <property type="project" value="InterPro"/>
</dbReference>
<gene>
    <name evidence="5" type="ORF">SAMN00768000_1341</name>
</gene>
<evidence type="ECO:0000256" key="2">
    <source>
        <dbReference type="ARBA" id="ARBA00022741"/>
    </source>
</evidence>
<dbReference type="GO" id="GO:0005524">
    <property type="term" value="F:ATP binding"/>
    <property type="evidence" value="ECO:0007669"/>
    <property type="project" value="UniProtKB-KW"/>
</dbReference>
<dbReference type="PANTHER" id="PTHR42939">
    <property type="entry name" value="ABC TRANSPORTER ATP-BINDING PROTEIN ALBC-RELATED"/>
    <property type="match status" value="1"/>
</dbReference>
<dbReference type="Proteomes" id="UP000192660">
    <property type="component" value="Unassembled WGS sequence"/>
</dbReference>
<keyword evidence="3 5" id="KW-0067">ATP-binding</keyword>
<keyword evidence="6" id="KW-1185">Reference proteome</keyword>
<proteinExistence type="predicted"/>
<evidence type="ECO:0000259" key="4">
    <source>
        <dbReference type="PROSITE" id="PS50893"/>
    </source>
</evidence>
<dbReference type="InterPro" id="IPR051782">
    <property type="entry name" value="ABC_Transporter_VariousFunc"/>
</dbReference>
<dbReference type="OrthoDB" id="9775135at2"/>
<dbReference type="CDD" id="cd03230">
    <property type="entry name" value="ABC_DR_subfamily_A"/>
    <property type="match status" value="1"/>
</dbReference>
<dbReference type="PROSITE" id="PS50893">
    <property type="entry name" value="ABC_TRANSPORTER_2"/>
    <property type="match status" value="1"/>
</dbReference>
<evidence type="ECO:0000313" key="5">
    <source>
        <dbReference type="EMBL" id="SMC03899.1"/>
    </source>
</evidence>
<dbReference type="InterPro" id="IPR027417">
    <property type="entry name" value="P-loop_NTPase"/>
</dbReference>
<accession>A0A1W1WCJ6</accession>
<dbReference type="InterPro" id="IPR003439">
    <property type="entry name" value="ABC_transporter-like_ATP-bd"/>
</dbReference>
<feature type="domain" description="ABC transporter" evidence="4">
    <location>
        <begin position="6"/>
        <end position="236"/>
    </location>
</feature>
<dbReference type="Pfam" id="PF00005">
    <property type="entry name" value="ABC_tran"/>
    <property type="match status" value="1"/>
</dbReference>
<name>A0A1W1WCJ6_SULTA</name>
<dbReference type="InterPro" id="IPR003593">
    <property type="entry name" value="AAA+_ATPase"/>
</dbReference>
<evidence type="ECO:0000313" key="6">
    <source>
        <dbReference type="Proteomes" id="UP000192660"/>
    </source>
</evidence>
<reference evidence="6" key="1">
    <citation type="submission" date="2017-04" db="EMBL/GenBank/DDBJ databases">
        <authorList>
            <person name="Varghese N."/>
            <person name="Submissions S."/>
        </authorList>
    </citation>
    <scope>NUCLEOTIDE SEQUENCE [LARGE SCALE GENOMIC DNA]</scope>
    <source>
        <strain evidence="6">DSM 9293</strain>
    </source>
</reference>
<protein>
    <submittedName>
        <fullName evidence="5">ABC-2 type transport system ATP-binding protein</fullName>
    </submittedName>
</protein>
<dbReference type="Gene3D" id="3.40.50.300">
    <property type="entry name" value="P-loop containing nucleotide triphosphate hydrolases"/>
    <property type="match status" value="1"/>
</dbReference>
<dbReference type="PROSITE" id="PS00211">
    <property type="entry name" value="ABC_TRANSPORTER_1"/>
    <property type="match status" value="1"/>
</dbReference>
<evidence type="ECO:0000256" key="3">
    <source>
        <dbReference type="ARBA" id="ARBA00022840"/>
    </source>
</evidence>
<organism evidence="5 6">
    <name type="scientific">Sulfobacillus thermosulfidooxidans (strain DSM 9293 / VKM B-1269 / AT-1)</name>
    <dbReference type="NCBI Taxonomy" id="929705"/>
    <lineage>
        <taxon>Bacteria</taxon>
        <taxon>Bacillati</taxon>
        <taxon>Bacillota</taxon>
        <taxon>Clostridia</taxon>
        <taxon>Eubacteriales</taxon>
        <taxon>Clostridiales Family XVII. Incertae Sedis</taxon>
        <taxon>Sulfobacillus</taxon>
    </lineage>
</organism>
<dbReference type="SUPFAM" id="SSF52540">
    <property type="entry name" value="P-loop containing nucleoside triphosphate hydrolases"/>
    <property type="match status" value="1"/>
</dbReference>
<dbReference type="EMBL" id="FWWY01000001">
    <property type="protein sequence ID" value="SMC03899.1"/>
    <property type="molecule type" value="Genomic_DNA"/>
</dbReference>
<dbReference type="STRING" id="28034.BFX07_14605"/>
<dbReference type="PANTHER" id="PTHR42939:SF1">
    <property type="entry name" value="ABC TRANSPORTER ATP-BINDING PROTEIN ALBC-RELATED"/>
    <property type="match status" value="1"/>
</dbReference>